<keyword evidence="6" id="KW-1185">Reference proteome</keyword>
<dbReference type="Pfam" id="PF01047">
    <property type="entry name" value="MarR"/>
    <property type="match status" value="1"/>
</dbReference>
<evidence type="ECO:0000256" key="3">
    <source>
        <dbReference type="ARBA" id="ARBA00023163"/>
    </source>
</evidence>
<dbReference type="SMART" id="SM00347">
    <property type="entry name" value="HTH_MARR"/>
    <property type="match status" value="1"/>
</dbReference>
<name>A0A2H1FCM5_9ARCH</name>
<dbReference type="InterPro" id="IPR036388">
    <property type="entry name" value="WH-like_DNA-bd_sf"/>
</dbReference>
<keyword evidence="3" id="KW-0804">Transcription</keyword>
<evidence type="ECO:0000256" key="2">
    <source>
        <dbReference type="ARBA" id="ARBA00023125"/>
    </source>
</evidence>
<dbReference type="Proteomes" id="UP000230607">
    <property type="component" value="Chromosome 1"/>
</dbReference>
<reference evidence="6" key="1">
    <citation type="submission" date="2017-03" db="EMBL/GenBank/DDBJ databases">
        <authorList>
            <person name="Herbold C."/>
        </authorList>
    </citation>
    <scope>NUCLEOTIDE SEQUENCE [LARGE SCALE GENOMIC DNA]</scope>
</reference>
<keyword evidence="2" id="KW-0238">DNA-binding</keyword>
<proteinExistence type="predicted"/>
<dbReference type="InterPro" id="IPR036390">
    <property type="entry name" value="WH_DNA-bd_sf"/>
</dbReference>
<dbReference type="SUPFAM" id="SSF46785">
    <property type="entry name" value="Winged helix' DNA-binding domain"/>
    <property type="match status" value="1"/>
</dbReference>
<evidence type="ECO:0000313" key="5">
    <source>
        <dbReference type="EMBL" id="SMH70522.1"/>
    </source>
</evidence>
<dbReference type="EMBL" id="LT841358">
    <property type="protein sequence ID" value="SMH70522.1"/>
    <property type="molecule type" value="Genomic_DNA"/>
</dbReference>
<sequence>MYAIDIMRKLDLSDSIGTLIALAAKSQERLAEIEMKKQLGLTPAQWKVILVLNIVDGPTQKEIAEKINVDGSTLVPVIDKMVKNGLVKRMADSEDRRNNRIFLTKKAESTVDSIIVIILQVRKMIYRGISESDIRITRTVLKSLIANSDSVINEIRSASGKGVS</sequence>
<organism evidence="5 6">
    <name type="scientific">Candidatus Nitrosotalea okcheonensis</name>
    <dbReference type="NCBI Taxonomy" id="1903276"/>
    <lineage>
        <taxon>Archaea</taxon>
        <taxon>Nitrososphaerota</taxon>
        <taxon>Nitrososphaeria</taxon>
        <taxon>Nitrosotaleales</taxon>
        <taxon>Nitrosotaleaceae</taxon>
        <taxon>Nitrosotalea</taxon>
    </lineage>
</organism>
<evidence type="ECO:0000259" key="4">
    <source>
        <dbReference type="PROSITE" id="PS50995"/>
    </source>
</evidence>
<dbReference type="PRINTS" id="PR00598">
    <property type="entry name" value="HTHMARR"/>
</dbReference>
<dbReference type="PROSITE" id="PS50995">
    <property type="entry name" value="HTH_MARR_2"/>
    <property type="match status" value="1"/>
</dbReference>
<dbReference type="PANTHER" id="PTHR42756">
    <property type="entry name" value="TRANSCRIPTIONAL REGULATOR, MARR"/>
    <property type="match status" value="1"/>
</dbReference>
<evidence type="ECO:0000313" key="6">
    <source>
        <dbReference type="Proteomes" id="UP000230607"/>
    </source>
</evidence>
<gene>
    <name evidence="5" type="ORF">NCS_10329</name>
</gene>
<dbReference type="Gene3D" id="1.10.10.10">
    <property type="entry name" value="Winged helix-like DNA-binding domain superfamily/Winged helix DNA-binding domain"/>
    <property type="match status" value="1"/>
</dbReference>
<dbReference type="GO" id="GO:0003700">
    <property type="term" value="F:DNA-binding transcription factor activity"/>
    <property type="evidence" value="ECO:0007669"/>
    <property type="project" value="InterPro"/>
</dbReference>
<feature type="domain" description="HTH marR-type" evidence="4">
    <location>
        <begin position="13"/>
        <end position="146"/>
    </location>
</feature>
<dbReference type="PANTHER" id="PTHR42756:SF1">
    <property type="entry name" value="TRANSCRIPTIONAL REPRESSOR OF EMRAB OPERON"/>
    <property type="match status" value="1"/>
</dbReference>
<dbReference type="AlphaFoldDB" id="A0A2H1FCM5"/>
<keyword evidence="1" id="KW-0805">Transcription regulation</keyword>
<accession>A0A2H1FCM5</accession>
<protein>
    <submittedName>
        <fullName evidence="5">Putative MarR family transcriptional regulator</fullName>
    </submittedName>
</protein>
<evidence type="ECO:0000256" key="1">
    <source>
        <dbReference type="ARBA" id="ARBA00023015"/>
    </source>
</evidence>
<dbReference type="GO" id="GO:0003677">
    <property type="term" value="F:DNA binding"/>
    <property type="evidence" value="ECO:0007669"/>
    <property type="project" value="UniProtKB-KW"/>
</dbReference>
<dbReference type="InterPro" id="IPR000835">
    <property type="entry name" value="HTH_MarR-typ"/>
</dbReference>